<reference evidence="1" key="1">
    <citation type="submission" date="2018-04" db="EMBL/GenBank/DDBJ databases">
        <title>Whole genome sequencing of Hypsizygus marmoreus.</title>
        <authorList>
            <person name="Choi I.-G."/>
            <person name="Min B."/>
            <person name="Kim J.-G."/>
            <person name="Kim S."/>
            <person name="Oh Y.-L."/>
            <person name="Kong W.-S."/>
            <person name="Park H."/>
            <person name="Jeong J."/>
            <person name="Song E.-S."/>
        </authorList>
    </citation>
    <scope>NUCLEOTIDE SEQUENCE [LARGE SCALE GENOMIC DNA]</scope>
    <source>
        <strain evidence="1">51987-8</strain>
    </source>
</reference>
<evidence type="ECO:0000313" key="2">
    <source>
        <dbReference type="Proteomes" id="UP000076154"/>
    </source>
</evidence>
<protein>
    <submittedName>
        <fullName evidence="1">Uncharacterized protein</fullName>
    </submittedName>
</protein>
<dbReference type="EMBL" id="LUEZ02000052">
    <property type="protein sequence ID" value="RDB22197.1"/>
    <property type="molecule type" value="Genomic_DNA"/>
</dbReference>
<evidence type="ECO:0000313" key="1">
    <source>
        <dbReference type="EMBL" id="RDB22197.1"/>
    </source>
</evidence>
<sequence>MDYTICVLFRQYGVCSRLTTGTANVARVCYDNDGALGKSCQQQQGRHHILTPPIQYALVVLPKYYPEIKL</sequence>
<dbReference type="InParanoid" id="A0A369JNR5"/>
<keyword evidence="2" id="KW-1185">Reference proteome</keyword>
<proteinExistence type="predicted"/>
<accession>A0A369JNR5</accession>
<gene>
    <name evidence="1" type="ORF">Hypma_010689</name>
</gene>
<dbReference type="Proteomes" id="UP000076154">
    <property type="component" value="Unassembled WGS sequence"/>
</dbReference>
<organism evidence="1 2">
    <name type="scientific">Hypsizygus marmoreus</name>
    <name type="common">White beech mushroom</name>
    <name type="synonym">Agaricus marmoreus</name>
    <dbReference type="NCBI Taxonomy" id="39966"/>
    <lineage>
        <taxon>Eukaryota</taxon>
        <taxon>Fungi</taxon>
        <taxon>Dikarya</taxon>
        <taxon>Basidiomycota</taxon>
        <taxon>Agaricomycotina</taxon>
        <taxon>Agaricomycetes</taxon>
        <taxon>Agaricomycetidae</taxon>
        <taxon>Agaricales</taxon>
        <taxon>Tricholomatineae</taxon>
        <taxon>Lyophyllaceae</taxon>
        <taxon>Hypsizygus</taxon>
    </lineage>
</organism>
<name>A0A369JNR5_HYPMA</name>
<dbReference type="AlphaFoldDB" id="A0A369JNR5"/>
<comment type="caution">
    <text evidence="1">The sequence shown here is derived from an EMBL/GenBank/DDBJ whole genome shotgun (WGS) entry which is preliminary data.</text>
</comment>